<proteinExistence type="predicted"/>
<sequence>MKLEFTEAPKNPRPKGWTLRSTKKTGRYDPVARKLVDDLFEQYFSNGKKLRPDEAEKRMRERNDILPAQRMTFDQIRNRITTLLSQKKEHQRKVHGNRQRRYVKLIDDFERDLAEEGMSLDDIEEEVDLERPLDEDDLIITSDEIYDLVYSNMEFFDNPSEPVFSDFGEFEQ</sequence>
<organism evidence="1 2">
    <name type="scientific">Pristionchus pacificus</name>
    <name type="common">Parasitic nematode worm</name>
    <dbReference type="NCBI Taxonomy" id="54126"/>
    <lineage>
        <taxon>Eukaryota</taxon>
        <taxon>Metazoa</taxon>
        <taxon>Ecdysozoa</taxon>
        <taxon>Nematoda</taxon>
        <taxon>Chromadorea</taxon>
        <taxon>Rhabditida</taxon>
        <taxon>Rhabditina</taxon>
        <taxon>Diplogasteromorpha</taxon>
        <taxon>Diplogasteroidea</taxon>
        <taxon>Neodiplogasteridae</taxon>
        <taxon>Pristionchus</taxon>
    </lineage>
</organism>
<dbReference type="OrthoDB" id="271164at2759"/>
<reference evidence="2" key="1">
    <citation type="journal article" date="2008" name="Nat. Genet.">
        <title>The Pristionchus pacificus genome provides a unique perspective on nematode lifestyle and parasitism.</title>
        <authorList>
            <person name="Dieterich C."/>
            <person name="Clifton S.W."/>
            <person name="Schuster L.N."/>
            <person name="Chinwalla A."/>
            <person name="Delehaunty K."/>
            <person name="Dinkelacker I."/>
            <person name="Fulton L."/>
            <person name="Fulton R."/>
            <person name="Godfrey J."/>
            <person name="Minx P."/>
            <person name="Mitreva M."/>
            <person name="Roeseler W."/>
            <person name="Tian H."/>
            <person name="Witte H."/>
            <person name="Yang S.P."/>
            <person name="Wilson R.K."/>
            <person name="Sommer R.J."/>
        </authorList>
    </citation>
    <scope>NUCLEOTIDE SEQUENCE [LARGE SCALE GENOMIC DNA]</scope>
    <source>
        <strain evidence="2">PS312</strain>
    </source>
</reference>
<name>A0A2A6CUK5_PRIPA</name>
<dbReference type="PANTHER" id="PTHR33845:SF1">
    <property type="entry name" value="C2H2-TYPE DOMAIN-CONTAINING PROTEIN"/>
    <property type="match status" value="1"/>
</dbReference>
<dbReference type="PANTHER" id="PTHR33845">
    <property type="entry name" value="C2H2-TYPE DOMAIN-CONTAINING PROTEIN"/>
    <property type="match status" value="1"/>
</dbReference>
<accession>A0A2A6CUK5</accession>
<dbReference type="AlphaFoldDB" id="A0A2A6CUK5"/>
<dbReference type="EnsemblMetazoa" id="PPA42941.1">
    <property type="protein sequence ID" value="PPA42941.1"/>
    <property type="gene ID" value="WBGene00281310"/>
</dbReference>
<evidence type="ECO:0000313" key="1">
    <source>
        <dbReference type="EnsemblMetazoa" id="PPA42941.1"/>
    </source>
</evidence>
<dbReference type="Proteomes" id="UP000005239">
    <property type="component" value="Unassembled WGS sequence"/>
</dbReference>
<accession>A0A8R1Z158</accession>
<keyword evidence="2" id="KW-1185">Reference proteome</keyword>
<reference evidence="1" key="2">
    <citation type="submission" date="2022-06" db="UniProtKB">
        <authorList>
            <consortium name="EnsemblMetazoa"/>
        </authorList>
    </citation>
    <scope>IDENTIFICATION</scope>
    <source>
        <strain evidence="1">PS312</strain>
    </source>
</reference>
<evidence type="ECO:0000313" key="2">
    <source>
        <dbReference type="Proteomes" id="UP000005239"/>
    </source>
</evidence>
<protein>
    <submittedName>
        <fullName evidence="1">Uncharacterized protein</fullName>
    </submittedName>
</protein>
<gene>
    <name evidence="1" type="primary">WBGene00281310</name>
</gene>